<accession>A3U6T9</accession>
<evidence type="ECO:0000313" key="2">
    <source>
        <dbReference type="EMBL" id="EAP87956.1"/>
    </source>
</evidence>
<name>A3U6T9_CROAH</name>
<sequence length="218" mass="25186">MLFEDYIINDIDIQDINQDIALVKDVFDQLTYTHIPVARNGVYIGCISENDVRCFESGKTLQDCQYAFETFFCRITDNWLDVLENFAQNHTNLMPVLDENQKYLGYVELNDILSLFNETPFLNEAGGILVVEKGINDYSFSEISQIVESNEANVLGAFISKMEKDMVQLTIKIGQSAINEVLQSFRRYGYSIVSSHQEDTFYKNLKDRSKYLDKYLNI</sequence>
<dbReference type="Pfam" id="PF00571">
    <property type="entry name" value="CBS"/>
    <property type="match status" value="1"/>
</dbReference>
<keyword evidence="3" id="KW-1185">Reference proteome</keyword>
<dbReference type="EMBL" id="CP002046">
    <property type="protein sequence ID" value="EAP87956.1"/>
    <property type="molecule type" value="Genomic_DNA"/>
</dbReference>
<proteinExistence type="predicted"/>
<dbReference type="Gene3D" id="3.10.580.10">
    <property type="entry name" value="CBS-domain"/>
    <property type="match status" value="1"/>
</dbReference>
<dbReference type="KEGG" id="cat:CA2559_04335"/>
<dbReference type="AlphaFoldDB" id="A3U6T9"/>
<feature type="domain" description="CBS" evidence="1">
    <location>
        <begin position="72"/>
        <end position="116"/>
    </location>
</feature>
<dbReference type="GeneID" id="89452659"/>
<gene>
    <name evidence="2" type="ordered locus">CA2559_04335</name>
</gene>
<dbReference type="OrthoDB" id="1523762at2"/>
<dbReference type="Proteomes" id="UP000002297">
    <property type="component" value="Chromosome"/>
</dbReference>
<dbReference type="InterPro" id="IPR046342">
    <property type="entry name" value="CBS_dom_sf"/>
</dbReference>
<evidence type="ECO:0000259" key="1">
    <source>
        <dbReference type="Pfam" id="PF00571"/>
    </source>
</evidence>
<reference evidence="2 3" key="1">
    <citation type="journal article" date="2010" name="J. Bacteriol.">
        <title>The complete genome sequence of Croceibacter atlanticus HTCC2559T.</title>
        <authorList>
            <person name="Oh H.M."/>
            <person name="Kang I."/>
            <person name="Ferriera S."/>
            <person name="Giovannoni S.J."/>
            <person name="Cho J.C."/>
        </authorList>
    </citation>
    <scope>NUCLEOTIDE SEQUENCE [LARGE SCALE GENOMIC DNA]</scope>
    <source>
        <strain evidence="3">ATCC BAA-628 / HTCC2559 / KCTC 12090</strain>
    </source>
</reference>
<dbReference type="HOGENOM" id="CLU_102952_1_0_10"/>
<dbReference type="RefSeq" id="WP_013186632.1">
    <property type="nucleotide sequence ID" value="NC_014230.1"/>
</dbReference>
<organism evidence="2 3">
    <name type="scientific">Croceibacter atlanticus (strain ATCC BAA-628 / JCM 21780 / CIP 108009 / IAM 15332 / KCTC 12090 / HTCC2559)</name>
    <dbReference type="NCBI Taxonomy" id="216432"/>
    <lineage>
        <taxon>Bacteria</taxon>
        <taxon>Pseudomonadati</taxon>
        <taxon>Bacteroidota</taxon>
        <taxon>Flavobacteriia</taxon>
        <taxon>Flavobacteriales</taxon>
        <taxon>Flavobacteriaceae</taxon>
        <taxon>Croceibacter</taxon>
    </lineage>
</organism>
<dbReference type="STRING" id="216432.CA2559_04335"/>
<dbReference type="eggNOG" id="COG0517">
    <property type="taxonomic scope" value="Bacteria"/>
</dbReference>
<dbReference type="InterPro" id="IPR000644">
    <property type="entry name" value="CBS_dom"/>
</dbReference>
<protein>
    <submittedName>
        <fullName evidence="2">Pyridoxal phosphate biosynthetic protein</fullName>
    </submittedName>
</protein>
<dbReference type="SUPFAM" id="SSF54631">
    <property type="entry name" value="CBS-domain pair"/>
    <property type="match status" value="1"/>
</dbReference>
<evidence type="ECO:0000313" key="3">
    <source>
        <dbReference type="Proteomes" id="UP000002297"/>
    </source>
</evidence>